<accession>A0AAD7WBR2</accession>
<feature type="compositionally biased region" description="Basic and acidic residues" evidence="1">
    <location>
        <begin position="81"/>
        <end position="104"/>
    </location>
</feature>
<comment type="caution">
    <text evidence="2">The sequence shown here is derived from an EMBL/GenBank/DDBJ whole genome shotgun (WGS) entry which is preliminary data.</text>
</comment>
<proteinExistence type="predicted"/>
<dbReference type="EMBL" id="JAINUG010000174">
    <property type="protein sequence ID" value="KAJ8390089.1"/>
    <property type="molecule type" value="Genomic_DNA"/>
</dbReference>
<organism evidence="2 3">
    <name type="scientific">Aldrovandia affinis</name>
    <dbReference type="NCBI Taxonomy" id="143900"/>
    <lineage>
        <taxon>Eukaryota</taxon>
        <taxon>Metazoa</taxon>
        <taxon>Chordata</taxon>
        <taxon>Craniata</taxon>
        <taxon>Vertebrata</taxon>
        <taxon>Euteleostomi</taxon>
        <taxon>Actinopterygii</taxon>
        <taxon>Neopterygii</taxon>
        <taxon>Teleostei</taxon>
        <taxon>Notacanthiformes</taxon>
        <taxon>Halosauridae</taxon>
        <taxon>Aldrovandia</taxon>
    </lineage>
</organism>
<evidence type="ECO:0000256" key="1">
    <source>
        <dbReference type="SAM" id="MobiDB-lite"/>
    </source>
</evidence>
<gene>
    <name evidence="2" type="ORF">AAFF_G00111030</name>
</gene>
<feature type="compositionally biased region" description="Basic and acidic residues" evidence="1">
    <location>
        <begin position="54"/>
        <end position="70"/>
    </location>
</feature>
<name>A0AAD7WBR2_9TELE</name>
<feature type="compositionally biased region" description="Polar residues" evidence="1">
    <location>
        <begin position="150"/>
        <end position="165"/>
    </location>
</feature>
<feature type="region of interest" description="Disordered" evidence="1">
    <location>
        <begin position="1"/>
        <end position="111"/>
    </location>
</feature>
<dbReference type="Proteomes" id="UP001221898">
    <property type="component" value="Unassembled WGS sequence"/>
</dbReference>
<sequence>MDQRAVSPPGDRGGVCPRSLSPGAVHGCDSWPQLTDARKGSVDEMPAEMPARAWAEHGRSGQRERTRRSSEAALHPAGQRPGEDARSAYDGGERAVLRRNDPPEPGHICANKRRSGMRTALCGKGSIGLRWAPFDFFGSFHRSSLRNRDSLSVTSDRDTGNNTTPRTDDAG</sequence>
<reference evidence="2" key="1">
    <citation type="journal article" date="2023" name="Science">
        <title>Genome structures resolve the early diversification of teleost fishes.</title>
        <authorList>
            <person name="Parey E."/>
            <person name="Louis A."/>
            <person name="Montfort J."/>
            <person name="Bouchez O."/>
            <person name="Roques C."/>
            <person name="Iampietro C."/>
            <person name="Lluch J."/>
            <person name="Castinel A."/>
            <person name="Donnadieu C."/>
            <person name="Desvignes T."/>
            <person name="Floi Bucao C."/>
            <person name="Jouanno E."/>
            <person name="Wen M."/>
            <person name="Mejri S."/>
            <person name="Dirks R."/>
            <person name="Jansen H."/>
            <person name="Henkel C."/>
            <person name="Chen W.J."/>
            <person name="Zahm M."/>
            <person name="Cabau C."/>
            <person name="Klopp C."/>
            <person name="Thompson A.W."/>
            <person name="Robinson-Rechavi M."/>
            <person name="Braasch I."/>
            <person name="Lecointre G."/>
            <person name="Bobe J."/>
            <person name="Postlethwait J.H."/>
            <person name="Berthelot C."/>
            <person name="Roest Crollius H."/>
            <person name="Guiguen Y."/>
        </authorList>
    </citation>
    <scope>NUCLEOTIDE SEQUENCE</scope>
    <source>
        <strain evidence="2">NC1722</strain>
    </source>
</reference>
<evidence type="ECO:0000313" key="2">
    <source>
        <dbReference type="EMBL" id="KAJ8390089.1"/>
    </source>
</evidence>
<protein>
    <submittedName>
        <fullName evidence="2">Uncharacterized protein</fullName>
    </submittedName>
</protein>
<keyword evidence="3" id="KW-1185">Reference proteome</keyword>
<dbReference type="AlphaFoldDB" id="A0AAD7WBR2"/>
<evidence type="ECO:0000313" key="3">
    <source>
        <dbReference type="Proteomes" id="UP001221898"/>
    </source>
</evidence>
<feature type="region of interest" description="Disordered" evidence="1">
    <location>
        <begin position="145"/>
        <end position="171"/>
    </location>
</feature>